<dbReference type="Proteomes" id="UP001063782">
    <property type="component" value="Chromosome"/>
</dbReference>
<dbReference type="SMART" id="SM00448">
    <property type="entry name" value="REC"/>
    <property type="match status" value="1"/>
</dbReference>
<dbReference type="RefSeq" id="WP_263076487.1">
    <property type="nucleotide sequence ID" value="NZ_CP089977.1"/>
</dbReference>
<evidence type="ECO:0000256" key="4">
    <source>
        <dbReference type="PROSITE-ProRule" id="PRU00169"/>
    </source>
</evidence>
<sequence length="227" mass="25606">MRILLVEDDESLGVSIRDWLMMDKETVDWVQAGHLAVSALQSYDYACVLLDRGLPNMSGDEVLTYIRQKNLPVAVLMITARDSIKDRIDGLDLGADDYLVKPFDLAEMSARIRAAVRKYGEQPKSPILSHQTEFGELCLDPAKKQVTLAGESVILAHKEYIVLHRLLRSPSHVVSKEQLEDELYGWGEEIESNAIEVYISHLRKKLGASTIKTLRKQGYTLIDTSHQ</sequence>
<dbReference type="Pfam" id="PF00486">
    <property type="entry name" value="Trans_reg_C"/>
    <property type="match status" value="1"/>
</dbReference>
<name>A0ABY6F4F4_9GAMM</name>
<feature type="domain" description="OmpR/PhoB-type" evidence="7">
    <location>
        <begin position="129"/>
        <end position="223"/>
    </location>
</feature>
<keyword evidence="4" id="KW-0597">Phosphoprotein</keyword>
<evidence type="ECO:0000313" key="9">
    <source>
        <dbReference type="Proteomes" id="UP001063782"/>
    </source>
</evidence>
<gene>
    <name evidence="8" type="ORF">LU297_00590</name>
</gene>
<feature type="modified residue" description="4-aspartylphosphate" evidence="4">
    <location>
        <position position="51"/>
    </location>
</feature>
<keyword evidence="9" id="KW-1185">Reference proteome</keyword>
<dbReference type="InterPro" id="IPR016032">
    <property type="entry name" value="Sig_transdc_resp-reg_C-effctor"/>
</dbReference>
<dbReference type="SUPFAM" id="SSF46894">
    <property type="entry name" value="C-terminal effector domain of the bipartite response regulators"/>
    <property type="match status" value="1"/>
</dbReference>
<dbReference type="InterPro" id="IPR039420">
    <property type="entry name" value="WalR-like"/>
</dbReference>
<dbReference type="InterPro" id="IPR011006">
    <property type="entry name" value="CheY-like_superfamily"/>
</dbReference>
<dbReference type="PANTHER" id="PTHR48111:SF67">
    <property type="entry name" value="TRANSCRIPTIONAL REGULATORY PROTEIN TCTD"/>
    <property type="match status" value="1"/>
</dbReference>
<dbReference type="InterPro" id="IPR036388">
    <property type="entry name" value="WH-like_DNA-bd_sf"/>
</dbReference>
<evidence type="ECO:0000313" key="8">
    <source>
        <dbReference type="EMBL" id="UXZ04986.1"/>
    </source>
</evidence>
<dbReference type="InterPro" id="IPR001789">
    <property type="entry name" value="Sig_transdc_resp-reg_receiver"/>
</dbReference>
<evidence type="ECO:0000259" key="6">
    <source>
        <dbReference type="PROSITE" id="PS50110"/>
    </source>
</evidence>
<reference evidence="8" key="1">
    <citation type="submission" date="2021-12" db="EMBL/GenBank/DDBJ databases">
        <title>taxonomy of Moraxella sp. ZY201224.</title>
        <authorList>
            <person name="Li F."/>
        </authorList>
    </citation>
    <scope>NUCLEOTIDE SEQUENCE</scope>
    <source>
        <strain evidence="8">ZY201224</strain>
    </source>
</reference>
<evidence type="ECO:0000256" key="3">
    <source>
        <dbReference type="ARBA" id="ARBA00023163"/>
    </source>
</evidence>
<keyword evidence="2 5" id="KW-0238">DNA-binding</keyword>
<accession>A0ABY6F4F4</accession>
<dbReference type="PROSITE" id="PS51755">
    <property type="entry name" value="OMPR_PHOB"/>
    <property type="match status" value="1"/>
</dbReference>
<dbReference type="Gene3D" id="3.40.50.2300">
    <property type="match status" value="1"/>
</dbReference>
<dbReference type="PROSITE" id="PS50110">
    <property type="entry name" value="RESPONSE_REGULATORY"/>
    <property type="match status" value="1"/>
</dbReference>
<protein>
    <submittedName>
        <fullName evidence="8">Response regulator transcription factor</fullName>
    </submittedName>
</protein>
<feature type="DNA-binding region" description="OmpR/PhoB-type" evidence="5">
    <location>
        <begin position="129"/>
        <end position="223"/>
    </location>
</feature>
<evidence type="ECO:0000259" key="7">
    <source>
        <dbReference type="PROSITE" id="PS51755"/>
    </source>
</evidence>
<dbReference type="Pfam" id="PF00072">
    <property type="entry name" value="Response_reg"/>
    <property type="match status" value="1"/>
</dbReference>
<dbReference type="Gene3D" id="6.10.250.690">
    <property type="match status" value="1"/>
</dbReference>
<dbReference type="PANTHER" id="PTHR48111">
    <property type="entry name" value="REGULATOR OF RPOS"/>
    <property type="match status" value="1"/>
</dbReference>
<dbReference type="SMART" id="SM00862">
    <property type="entry name" value="Trans_reg_C"/>
    <property type="match status" value="1"/>
</dbReference>
<keyword evidence="1" id="KW-0805">Transcription regulation</keyword>
<evidence type="ECO:0000256" key="5">
    <source>
        <dbReference type="PROSITE-ProRule" id="PRU01091"/>
    </source>
</evidence>
<evidence type="ECO:0000256" key="2">
    <source>
        <dbReference type="ARBA" id="ARBA00023125"/>
    </source>
</evidence>
<dbReference type="Gene3D" id="1.10.10.10">
    <property type="entry name" value="Winged helix-like DNA-binding domain superfamily/Winged helix DNA-binding domain"/>
    <property type="match status" value="1"/>
</dbReference>
<keyword evidence="3" id="KW-0804">Transcription</keyword>
<evidence type="ECO:0000256" key="1">
    <source>
        <dbReference type="ARBA" id="ARBA00023015"/>
    </source>
</evidence>
<proteinExistence type="predicted"/>
<dbReference type="SUPFAM" id="SSF52172">
    <property type="entry name" value="CheY-like"/>
    <property type="match status" value="1"/>
</dbReference>
<organism evidence="8 9">
    <name type="scientific">Moraxella nasicaprae</name>
    <dbReference type="NCBI Taxonomy" id="2904122"/>
    <lineage>
        <taxon>Bacteria</taxon>
        <taxon>Pseudomonadati</taxon>
        <taxon>Pseudomonadota</taxon>
        <taxon>Gammaproteobacteria</taxon>
        <taxon>Moraxellales</taxon>
        <taxon>Moraxellaceae</taxon>
        <taxon>Moraxella</taxon>
    </lineage>
</organism>
<dbReference type="InterPro" id="IPR001867">
    <property type="entry name" value="OmpR/PhoB-type_DNA-bd"/>
</dbReference>
<dbReference type="CDD" id="cd00383">
    <property type="entry name" value="trans_reg_C"/>
    <property type="match status" value="1"/>
</dbReference>
<feature type="domain" description="Response regulatory" evidence="6">
    <location>
        <begin position="2"/>
        <end position="116"/>
    </location>
</feature>
<dbReference type="EMBL" id="CP089977">
    <property type="protein sequence ID" value="UXZ04986.1"/>
    <property type="molecule type" value="Genomic_DNA"/>
</dbReference>